<sequence length="547" mass="59668">MRFPTIHALAALLFASALSAQAQQPLPPAVNTDPARAQVVLPEPANPALPSLILIGDSTVRNGRDDGQNKGPAGQWGWGHLIAQSFDPNKVNVVNRAVGGLSSRTYLTSGHWARTLAFVRPGDVVIMQFGHNDAAPLNDDKRARGTIKGVGEESQEIDNMLTHQHEVVHSYGWYLRKFVADIRAKGATPVICSLIPRKAWDEQGKIRRNRNDYAGWAGQVAQQEHVGFIDLNEMTAARYDQMGHDAVMGMFPLTNPDEHVHTNWAGAELNAQMVVQGLRQLGDKRVLAWLKPAEDDRPVLDAKTVREERPLDPSLPTLFLVGDSTVKSGGFKGAIGWGERIGPNFDSRKINVVNAAIGGRSSRTYLNEGRWDKVLSQMKKGDFVIIQFGHNDGGKIGDPAMKGRASGPGTGPETVEDTRPDGAKEQVHTFGWYMARYVADARAKGVTVIVASPVPHRDRWEQARDFGNFAEWDKQVADAGGALFMDLTMVVTDGYRKIGADKVNTFFADARTHTNQEGADFTAARVVAGLHALPGDPLGPYFAQVAK</sequence>
<dbReference type="RefSeq" id="WP_258810396.1">
    <property type="nucleotide sequence ID" value="NZ_JANUGU010000001.1"/>
</dbReference>
<evidence type="ECO:0000259" key="5">
    <source>
        <dbReference type="Pfam" id="PF13472"/>
    </source>
</evidence>
<feature type="chain" id="PRO_5045248844" evidence="4">
    <location>
        <begin position="23"/>
        <end position="547"/>
    </location>
</feature>
<dbReference type="InterPro" id="IPR013830">
    <property type="entry name" value="SGNH_hydro"/>
</dbReference>
<name>A0ABT2CTD6_9BURK</name>
<reference evidence="6 7" key="1">
    <citation type="submission" date="2022-08" db="EMBL/GenBank/DDBJ databases">
        <title>Reclassification of Massilia species as members of the genera Telluria, Duganella, Pseudoduganella, Mokoshia gen. nov. and Zemynaea gen. nov. using orthogonal and non-orthogonal genome-based approaches.</title>
        <authorList>
            <person name="Bowman J.P."/>
        </authorList>
    </citation>
    <scope>NUCLEOTIDE SEQUENCE [LARGE SCALE GENOMIC DNA]</scope>
    <source>
        <strain evidence="6 7">JCM 31606</strain>
    </source>
</reference>
<protein>
    <submittedName>
        <fullName evidence="6">Rhamnogalacturonan acetylesterase</fullName>
    </submittedName>
</protein>
<organism evidence="6 7">
    <name type="scientific">Massilia terrae</name>
    <dbReference type="NCBI Taxonomy" id="1811224"/>
    <lineage>
        <taxon>Bacteria</taxon>
        <taxon>Pseudomonadati</taxon>
        <taxon>Pseudomonadota</taxon>
        <taxon>Betaproteobacteria</taxon>
        <taxon>Burkholderiales</taxon>
        <taxon>Oxalobacteraceae</taxon>
        <taxon>Telluria group</taxon>
        <taxon>Massilia</taxon>
    </lineage>
</organism>
<evidence type="ECO:0000256" key="2">
    <source>
        <dbReference type="ARBA" id="ARBA00022801"/>
    </source>
</evidence>
<evidence type="ECO:0000256" key="3">
    <source>
        <dbReference type="SAM" id="MobiDB-lite"/>
    </source>
</evidence>
<dbReference type="Pfam" id="PF13472">
    <property type="entry name" value="Lipase_GDSL_2"/>
    <property type="match status" value="2"/>
</dbReference>
<keyword evidence="2" id="KW-0378">Hydrolase</keyword>
<dbReference type="CDD" id="cd01821">
    <property type="entry name" value="Rhamnogalacturan_acetylesterase_like"/>
    <property type="match status" value="2"/>
</dbReference>
<comment type="caution">
    <text evidence="6">The sequence shown here is derived from an EMBL/GenBank/DDBJ whole genome shotgun (WGS) entry which is preliminary data.</text>
</comment>
<comment type="similarity">
    <text evidence="1">Belongs to the 'GDSL' lipolytic enzyme family.</text>
</comment>
<evidence type="ECO:0000256" key="4">
    <source>
        <dbReference type="SAM" id="SignalP"/>
    </source>
</evidence>
<dbReference type="EMBL" id="JANUGU010000001">
    <property type="protein sequence ID" value="MCS0657243.1"/>
    <property type="molecule type" value="Genomic_DNA"/>
</dbReference>
<dbReference type="PANTHER" id="PTHR43695">
    <property type="entry name" value="PUTATIVE (AFU_ORTHOLOGUE AFUA_2G17250)-RELATED"/>
    <property type="match status" value="1"/>
</dbReference>
<keyword evidence="4" id="KW-0732">Signal</keyword>
<dbReference type="InterPro" id="IPR036514">
    <property type="entry name" value="SGNH_hydro_sf"/>
</dbReference>
<dbReference type="Gene3D" id="3.40.50.1110">
    <property type="entry name" value="SGNH hydrolase"/>
    <property type="match status" value="2"/>
</dbReference>
<feature type="signal peptide" evidence="4">
    <location>
        <begin position="1"/>
        <end position="22"/>
    </location>
</feature>
<evidence type="ECO:0000313" key="6">
    <source>
        <dbReference type="EMBL" id="MCS0657243.1"/>
    </source>
</evidence>
<proteinExistence type="inferred from homology"/>
<accession>A0ABT2CTD6</accession>
<dbReference type="InterPro" id="IPR037459">
    <property type="entry name" value="RhgT-like"/>
</dbReference>
<dbReference type="Proteomes" id="UP001204621">
    <property type="component" value="Unassembled WGS sequence"/>
</dbReference>
<feature type="domain" description="SGNH hydrolase-type esterase" evidence="5">
    <location>
        <begin position="321"/>
        <end position="519"/>
    </location>
</feature>
<gene>
    <name evidence="6" type="ORF">NX778_04100</name>
</gene>
<keyword evidence="7" id="KW-1185">Reference proteome</keyword>
<feature type="region of interest" description="Disordered" evidence="3">
    <location>
        <begin position="396"/>
        <end position="421"/>
    </location>
</feature>
<dbReference type="SUPFAM" id="SSF52266">
    <property type="entry name" value="SGNH hydrolase"/>
    <property type="match status" value="2"/>
</dbReference>
<evidence type="ECO:0000313" key="7">
    <source>
        <dbReference type="Proteomes" id="UP001204621"/>
    </source>
</evidence>
<dbReference type="PANTHER" id="PTHR43695:SF1">
    <property type="entry name" value="RHAMNOGALACTURONAN ACETYLESTERASE"/>
    <property type="match status" value="1"/>
</dbReference>
<feature type="domain" description="SGNH hydrolase-type esterase" evidence="5">
    <location>
        <begin position="54"/>
        <end position="268"/>
    </location>
</feature>
<evidence type="ECO:0000256" key="1">
    <source>
        <dbReference type="ARBA" id="ARBA00008668"/>
    </source>
</evidence>